<proteinExistence type="predicted"/>
<dbReference type="EMBL" id="JAPWDO010000001">
    <property type="protein sequence ID" value="KAJ5485768.1"/>
    <property type="molecule type" value="Genomic_DNA"/>
</dbReference>
<sequence>MPSPDEQADNLPLLLHATHDEPIYRLEAILHDIIKHSPEGRKIASEWLLGAKSEAKYKPVVPSSTTPGASALPIKHESISEPKGKEPISPRIENCIYCLEDFDVTQNSETSCRYHVEHDIVDAEFFQEEIAAGIDVDNDDHRLAWPDKFYYPCCGRDLIDEQCQIGWHKAADPGDRPRKRFTRTEVI</sequence>
<dbReference type="PANTHER" id="PTHR38167">
    <property type="entry name" value="C2H2-TYPE DOMAIN-CONTAINING PROTEIN"/>
    <property type="match status" value="1"/>
</dbReference>
<gene>
    <name evidence="1" type="ORF">N7530_000068</name>
</gene>
<evidence type="ECO:0000313" key="1">
    <source>
        <dbReference type="EMBL" id="KAJ5485768.1"/>
    </source>
</evidence>
<comment type="caution">
    <text evidence="1">The sequence shown here is derived from an EMBL/GenBank/DDBJ whole genome shotgun (WGS) entry which is preliminary data.</text>
</comment>
<dbReference type="PANTHER" id="PTHR38167:SF1">
    <property type="entry name" value="C2H2-TYPE DOMAIN-CONTAINING PROTEIN"/>
    <property type="match status" value="1"/>
</dbReference>
<name>A0A9W9X7H0_9EURO</name>
<organism evidence="1 2">
    <name type="scientific">Penicillium desertorum</name>
    <dbReference type="NCBI Taxonomy" id="1303715"/>
    <lineage>
        <taxon>Eukaryota</taxon>
        <taxon>Fungi</taxon>
        <taxon>Dikarya</taxon>
        <taxon>Ascomycota</taxon>
        <taxon>Pezizomycotina</taxon>
        <taxon>Eurotiomycetes</taxon>
        <taxon>Eurotiomycetidae</taxon>
        <taxon>Eurotiales</taxon>
        <taxon>Aspergillaceae</taxon>
        <taxon>Penicillium</taxon>
    </lineage>
</organism>
<dbReference type="OrthoDB" id="5422613at2759"/>
<dbReference type="Proteomes" id="UP001147760">
    <property type="component" value="Unassembled WGS sequence"/>
</dbReference>
<keyword evidence="2" id="KW-1185">Reference proteome</keyword>
<accession>A0A9W9X7H0</accession>
<evidence type="ECO:0000313" key="2">
    <source>
        <dbReference type="Proteomes" id="UP001147760"/>
    </source>
</evidence>
<reference evidence="1" key="1">
    <citation type="submission" date="2022-12" db="EMBL/GenBank/DDBJ databases">
        <authorList>
            <person name="Petersen C."/>
        </authorList>
    </citation>
    <scope>NUCLEOTIDE SEQUENCE</scope>
    <source>
        <strain evidence="1">IBT 17660</strain>
    </source>
</reference>
<protein>
    <submittedName>
        <fullName evidence="1">Uncharacterized protein</fullName>
    </submittedName>
</protein>
<reference evidence="1" key="2">
    <citation type="journal article" date="2023" name="IMA Fungus">
        <title>Comparative genomic study of the Penicillium genus elucidates a diverse pangenome and 15 lateral gene transfer events.</title>
        <authorList>
            <person name="Petersen C."/>
            <person name="Sorensen T."/>
            <person name="Nielsen M.R."/>
            <person name="Sondergaard T.E."/>
            <person name="Sorensen J.L."/>
            <person name="Fitzpatrick D.A."/>
            <person name="Frisvad J.C."/>
            <person name="Nielsen K.L."/>
        </authorList>
    </citation>
    <scope>NUCLEOTIDE SEQUENCE</scope>
    <source>
        <strain evidence="1">IBT 17660</strain>
    </source>
</reference>
<dbReference type="AlphaFoldDB" id="A0A9W9X7H0"/>